<reference evidence="3" key="1">
    <citation type="submission" date="2019-06" db="EMBL/GenBank/DDBJ databases">
        <title>Draft genome sequence of the griseofulvin-producing fungus Xylaria cubensis strain G536.</title>
        <authorList>
            <person name="Mead M.E."/>
            <person name="Raja H.A."/>
            <person name="Steenwyk J.L."/>
            <person name="Knowles S.L."/>
            <person name="Oberlies N.H."/>
            <person name="Rokas A."/>
        </authorList>
    </citation>
    <scope>NUCLEOTIDE SEQUENCE [LARGE SCALE GENOMIC DNA]</scope>
    <source>
        <strain evidence="3">G536</strain>
    </source>
</reference>
<dbReference type="AlphaFoldDB" id="A0A553I1G2"/>
<comment type="caution">
    <text evidence="2">The sequence shown here is derived from an EMBL/GenBank/DDBJ whole genome shotgun (WGS) entry which is preliminary data.</text>
</comment>
<accession>A0A553I1G2</accession>
<gene>
    <name evidence="2" type="ORF">FHL15_005116</name>
</gene>
<feature type="region of interest" description="Disordered" evidence="1">
    <location>
        <begin position="62"/>
        <end position="83"/>
    </location>
</feature>
<sequence length="126" mass="14049">MRKRSDPAVDRTLILAGDDRFVPRRLHLIPMQDREDEQGFNLRYALATLVLATGYAMQSSRQSRIVGQSRRRDTAAHSMIRSVNGGTDKRLLWDDKTQTNPSSLADDKDAVYVNLGTGHVGVARGP</sequence>
<evidence type="ECO:0000313" key="3">
    <source>
        <dbReference type="Proteomes" id="UP000319160"/>
    </source>
</evidence>
<keyword evidence="3" id="KW-1185">Reference proteome</keyword>
<proteinExistence type="predicted"/>
<evidence type="ECO:0000256" key="1">
    <source>
        <dbReference type="SAM" id="MobiDB-lite"/>
    </source>
</evidence>
<name>A0A553I1G2_9PEZI</name>
<organism evidence="2 3">
    <name type="scientific">Xylaria flabelliformis</name>
    <dbReference type="NCBI Taxonomy" id="2512241"/>
    <lineage>
        <taxon>Eukaryota</taxon>
        <taxon>Fungi</taxon>
        <taxon>Dikarya</taxon>
        <taxon>Ascomycota</taxon>
        <taxon>Pezizomycotina</taxon>
        <taxon>Sordariomycetes</taxon>
        <taxon>Xylariomycetidae</taxon>
        <taxon>Xylariales</taxon>
        <taxon>Xylariaceae</taxon>
        <taxon>Xylaria</taxon>
    </lineage>
</organism>
<protein>
    <submittedName>
        <fullName evidence="2">Uncharacterized protein</fullName>
    </submittedName>
</protein>
<dbReference type="Proteomes" id="UP000319160">
    <property type="component" value="Unassembled WGS sequence"/>
</dbReference>
<dbReference type="EMBL" id="VFLP01000025">
    <property type="protein sequence ID" value="TRX94038.1"/>
    <property type="molecule type" value="Genomic_DNA"/>
</dbReference>
<evidence type="ECO:0000313" key="2">
    <source>
        <dbReference type="EMBL" id="TRX94038.1"/>
    </source>
</evidence>